<dbReference type="eggNOG" id="COG0456">
    <property type="taxonomic scope" value="Bacteria"/>
</dbReference>
<dbReference type="EMBL" id="JMIH01000028">
    <property type="protein sequence ID" value="KEO72022.1"/>
    <property type="molecule type" value="Genomic_DNA"/>
</dbReference>
<evidence type="ECO:0000313" key="2">
    <source>
        <dbReference type="Proteomes" id="UP000027821"/>
    </source>
</evidence>
<organism evidence="1 2">
    <name type="scientific">Anditalea andensis</name>
    <dbReference type="NCBI Taxonomy" id="1048983"/>
    <lineage>
        <taxon>Bacteria</taxon>
        <taxon>Pseudomonadati</taxon>
        <taxon>Bacteroidota</taxon>
        <taxon>Cytophagia</taxon>
        <taxon>Cytophagales</taxon>
        <taxon>Cytophagaceae</taxon>
        <taxon>Anditalea</taxon>
    </lineage>
</organism>
<gene>
    <name evidence="1" type="ORF">EL17_19085</name>
</gene>
<dbReference type="Proteomes" id="UP000027821">
    <property type="component" value="Unassembled WGS sequence"/>
</dbReference>
<dbReference type="InterPro" id="IPR039968">
    <property type="entry name" value="BcerS-like"/>
</dbReference>
<dbReference type="OrthoDB" id="9806005at2"/>
<dbReference type="SUPFAM" id="SSF55729">
    <property type="entry name" value="Acyl-CoA N-acyltransferases (Nat)"/>
    <property type="match status" value="1"/>
</dbReference>
<dbReference type="PANTHER" id="PTHR41368">
    <property type="entry name" value="PROTEIN YGHO"/>
    <property type="match status" value="1"/>
</dbReference>
<accession>A0A074LE10</accession>
<evidence type="ECO:0000313" key="1">
    <source>
        <dbReference type="EMBL" id="KEO72022.1"/>
    </source>
</evidence>
<reference evidence="1 2" key="1">
    <citation type="submission" date="2014-04" db="EMBL/GenBank/DDBJ databases">
        <title>Characterization and application of a salt tolerant electro-active bacterium.</title>
        <authorList>
            <person name="Yang L."/>
            <person name="Wei S."/>
            <person name="Tay Q.X.M."/>
        </authorList>
    </citation>
    <scope>NUCLEOTIDE SEQUENCE [LARGE SCALE GENOMIC DNA]</scope>
    <source>
        <strain evidence="1 2">LY1</strain>
    </source>
</reference>
<dbReference type="PANTHER" id="PTHR41368:SF1">
    <property type="entry name" value="PROTEIN YGHO"/>
    <property type="match status" value="1"/>
</dbReference>
<keyword evidence="2" id="KW-1185">Reference proteome</keyword>
<comment type="caution">
    <text evidence="1">The sequence shown here is derived from an EMBL/GenBank/DDBJ whole genome shotgun (WGS) entry which is preliminary data.</text>
</comment>
<proteinExistence type="predicted"/>
<sequence>MELLEVTSEAHQKEFIEMAVRLYSGESNWIRPLNKDIEGLFHPESNKLFRQGAKAKRWLLQDKNGITIGRVAAFINPKMKEKQPTGGMGFFECIQDQKAAFLLFDTAKAWLETEGMEAMDGPINFGERDKWWGLLVDGFTPPNYNMPWNFAYYKDFFEAYGFRLYFKQYTYMRPVKGQGFDPKMIERARKISSDPDFTFRHITKSEIMKEAPEYFMTVYNKAWARHMGKSLTLKETKLMFGKMKPIIDVRLIYFGFYKGEPVSFFINIPEINQLFQYVDGKMDLIGKLKFIWNKTFNPPNKMLGLVFGVVPELQGKGVESAMIMEYNRTLASTSGFSYKTIEMNWIGDFNPKMMRVCEQLHATIYKTHHTYRYLFDRQKPFERHKIFE</sequence>
<dbReference type="RefSeq" id="WP_035078126.1">
    <property type="nucleotide sequence ID" value="NZ_JMIH01000028.1"/>
</dbReference>
<dbReference type="STRING" id="1048983.EL17_19085"/>
<evidence type="ECO:0008006" key="3">
    <source>
        <dbReference type="Google" id="ProtNLM"/>
    </source>
</evidence>
<dbReference type="AlphaFoldDB" id="A0A074LE10"/>
<protein>
    <recommendedName>
        <fullName evidence="3">N-acetyltransferase domain-containing protein</fullName>
    </recommendedName>
</protein>
<dbReference type="InterPro" id="IPR016181">
    <property type="entry name" value="Acyl_CoA_acyltransferase"/>
</dbReference>
<name>A0A074LE10_9BACT</name>